<organism evidence="5 6">
    <name type="scientific">Malassezia globosa (strain ATCC MYA-4612 / CBS 7966)</name>
    <name type="common">Dandruff-associated fungus</name>
    <dbReference type="NCBI Taxonomy" id="425265"/>
    <lineage>
        <taxon>Eukaryota</taxon>
        <taxon>Fungi</taxon>
        <taxon>Dikarya</taxon>
        <taxon>Basidiomycota</taxon>
        <taxon>Ustilaginomycotina</taxon>
        <taxon>Malasseziomycetes</taxon>
        <taxon>Malasseziales</taxon>
        <taxon>Malasseziaceae</taxon>
        <taxon>Malassezia</taxon>
    </lineage>
</organism>
<feature type="region of interest" description="Disordered" evidence="4">
    <location>
        <begin position="93"/>
        <end position="135"/>
    </location>
</feature>
<dbReference type="GO" id="GO:0016593">
    <property type="term" value="C:Cdc73/Paf1 complex"/>
    <property type="evidence" value="ECO:0007669"/>
    <property type="project" value="InterPro"/>
</dbReference>
<evidence type="ECO:0000256" key="4">
    <source>
        <dbReference type="SAM" id="MobiDB-lite"/>
    </source>
</evidence>
<dbReference type="Proteomes" id="UP000008837">
    <property type="component" value="Unassembled WGS sequence"/>
</dbReference>
<feature type="region of interest" description="Disordered" evidence="4">
    <location>
        <begin position="44"/>
        <end position="74"/>
    </location>
</feature>
<dbReference type="GO" id="GO:0000993">
    <property type="term" value="F:RNA polymerase II complex binding"/>
    <property type="evidence" value="ECO:0007669"/>
    <property type="project" value="TreeGrafter"/>
</dbReference>
<evidence type="ECO:0000313" key="6">
    <source>
        <dbReference type="Proteomes" id="UP000008837"/>
    </source>
</evidence>
<dbReference type="RefSeq" id="XP_001729444.1">
    <property type="nucleotide sequence ID" value="XM_001729392.1"/>
</dbReference>
<feature type="compositionally biased region" description="Polar residues" evidence="4">
    <location>
        <begin position="384"/>
        <end position="411"/>
    </location>
</feature>
<feature type="region of interest" description="Disordered" evidence="4">
    <location>
        <begin position="341"/>
        <end position="411"/>
    </location>
</feature>
<dbReference type="InterPro" id="IPR007133">
    <property type="entry name" value="RNA_pol_II-assoc_Paf1"/>
</dbReference>
<protein>
    <submittedName>
        <fullName evidence="5">Uncharacterized protein</fullName>
    </submittedName>
</protein>
<dbReference type="OMA" id="KARAYYH"/>
<comment type="subcellular location">
    <subcellularLocation>
        <location evidence="1">Nucleus</location>
    </subcellularLocation>
</comment>
<dbReference type="STRING" id="425265.A8Q9G9"/>
<dbReference type="GeneID" id="5853751"/>
<evidence type="ECO:0000256" key="3">
    <source>
        <dbReference type="ARBA" id="ARBA00023242"/>
    </source>
</evidence>
<dbReference type="Pfam" id="PF03985">
    <property type="entry name" value="Paf1"/>
    <property type="match status" value="2"/>
</dbReference>
<evidence type="ECO:0000256" key="1">
    <source>
        <dbReference type="ARBA" id="ARBA00004123"/>
    </source>
</evidence>
<gene>
    <name evidence="5" type="ORF">MGL_3479</name>
</gene>
<keyword evidence="6" id="KW-1185">Reference proteome</keyword>
<dbReference type="AlphaFoldDB" id="A8Q9G9"/>
<accession>A8Q9G9</accession>
<evidence type="ECO:0000313" key="5">
    <source>
        <dbReference type="EMBL" id="EDP42230.1"/>
    </source>
</evidence>
<dbReference type="GO" id="GO:0006368">
    <property type="term" value="P:transcription elongation by RNA polymerase II"/>
    <property type="evidence" value="ECO:0007669"/>
    <property type="project" value="InterPro"/>
</dbReference>
<dbReference type="VEuPathDB" id="FungiDB:MGL_3479"/>
<feature type="compositionally biased region" description="Acidic residues" evidence="4">
    <location>
        <begin position="548"/>
        <end position="558"/>
    </location>
</feature>
<feature type="compositionally biased region" description="Basic and acidic residues" evidence="4">
    <location>
        <begin position="360"/>
        <end position="382"/>
    </location>
</feature>
<name>A8Q9G9_MALGO</name>
<dbReference type="PANTHER" id="PTHR23188:SF12">
    <property type="entry name" value="RNA POLYMERASE II-ASSOCIATED FACTOR 1 HOMOLOG"/>
    <property type="match status" value="1"/>
</dbReference>
<keyword evidence="3" id="KW-0539">Nucleus</keyword>
<dbReference type="InParanoid" id="A8Q9G9"/>
<comment type="caution">
    <text evidence="5">The sequence shown here is derived from an EMBL/GenBank/DDBJ whole genome shotgun (WGS) entry which is preliminary data.</text>
</comment>
<dbReference type="OrthoDB" id="10260285at2759"/>
<feature type="compositionally biased region" description="Basic and acidic residues" evidence="4">
    <location>
        <begin position="95"/>
        <end position="121"/>
    </location>
</feature>
<feature type="compositionally biased region" description="Basic and acidic residues" evidence="4">
    <location>
        <begin position="506"/>
        <end position="547"/>
    </location>
</feature>
<feature type="compositionally biased region" description="Acidic residues" evidence="4">
    <location>
        <begin position="350"/>
        <end position="359"/>
    </location>
</feature>
<dbReference type="GO" id="GO:0003682">
    <property type="term" value="F:chromatin binding"/>
    <property type="evidence" value="ECO:0007669"/>
    <property type="project" value="TreeGrafter"/>
</dbReference>
<reference evidence="5 6" key="1">
    <citation type="journal article" date="2007" name="Proc. Natl. Acad. Sci. U.S.A.">
        <title>Dandruff-associated Malassezia genomes reveal convergent and divergent virulence traits shared with plant and human fungal pathogens.</title>
        <authorList>
            <person name="Xu J."/>
            <person name="Saunders C.W."/>
            <person name="Hu P."/>
            <person name="Grant R.A."/>
            <person name="Boekhout T."/>
            <person name="Kuramae E.E."/>
            <person name="Kronstad J.W."/>
            <person name="Deangelis Y.M."/>
            <person name="Reeder N.L."/>
            <person name="Johnstone K.R."/>
            <person name="Leland M."/>
            <person name="Fieno A.M."/>
            <person name="Begley W.M."/>
            <person name="Sun Y."/>
            <person name="Lacey M.P."/>
            <person name="Chaudhary T."/>
            <person name="Keough T."/>
            <person name="Chu L."/>
            <person name="Sears R."/>
            <person name="Yuan B."/>
            <person name="Dawson T.L.Jr."/>
        </authorList>
    </citation>
    <scope>NUCLEOTIDE SEQUENCE [LARGE SCALE GENOMIC DNA]</scope>
    <source>
        <strain evidence="6">ATCC MYA-4612 / CBS 7966</strain>
    </source>
</reference>
<evidence type="ECO:0000256" key="2">
    <source>
        <dbReference type="ARBA" id="ARBA00007560"/>
    </source>
</evidence>
<dbReference type="KEGG" id="mgl:MGL_3479"/>
<feature type="compositionally biased region" description="Low complexity" evidence="4">
    <location>
        <begin position="65"/>
        <end position="74"/>
    </location>
</feature>
<dbReference type="PANTHER" id="PTHR23188">
    <property type="entry name" value="RNA POLYMERASE II-ASSOCIATED FACTOR 1 HOMOLOG"/>
    <property type="match status" value="1"/>
</dbReference>
<proteinExistence type="inferred from homology"/>
<comment type="similarity">
    <text evidence="2">Belongs to the PAF1 family.</text>
</comment>
<sequence>MPMDLARLEYLWLGDSTHPIEKEEESTSIVDEKLDEDDAFLLTDLAGSQSNEMEDMAQDDIPVPSAMSSQGLQAAQAQAASVTWLRRTEYLGAEQQRKQRSDSRPEHEVDEGHGVGEEGAARHSNSSSSSVRAEQMARIEQGFVAANTPIESLVHPSKPHVRATSAYELLPDPETWATSFQVVRFASALGRVAQDRADPRLDAAILRPVTDPLTGQQRVSMYLTCADTLPQYGEDAEPEADDIDSSTQQAREDVAAARFKKRRRLGVFPRVPWLEGDASASTAADANVYGTGFRHVRDLEPIDQPASTDHWLAVVLDDHRPDPAPELASIQVDASISAQVAAASTKGESDDLFGDGDGEPESHPGGHDDSKPHAEPGSRDATDDVSSTVPPQSAQERTRQEQVVSPASQDRQVAYYHPIDMRYGLRIRRTRKAEQRLLVPYEGFWHRLVVGHRSLTEREMAGRLLVREGVDRLDMEGVEYEDEPEEATQQEAEGQGANDDHEDDDGVPHEHDTDGEGGKSPDAHDRIFDEGHEKDEESEANHDHGGDDDSGDSSDDDSDLHVAGDELADLQAEADLHPDDMPTEGRRRRRGGAD</sequence>
<dbReference type="EMBL" id="AAYY01000013">
    <property type="protein sequence ID" value="EDP42230.1"/>
    <property type="molecule type" value="Genomic_DNA"/>
</dbReference>
<feature type="compositionally biased region" description="Basic and acidic residues" evidence="4">
    <location>
        <begin position="574"/>
        <end position="594"/>
    </location>
</feature>
<feature type="region of interest" description="Disordered" evidence="4">
    <location>
        <begin position="480"/>
        <end position="594"/>
    </location>
</feature>